<protein>
    <submittedName>
        <fullName evidence="2">Uncharacterized protein</fullName>
    </submittedName>
</protein>
<proteinExistence type="predicted"/>
<keyword evidence="3" id="KW-1185">Reference proteome</keyword>
<sequence>MQGIGEHSPSSFLPSDRSSVRPFGSELLDMIRSMEKASVLGAADGPVKRPKPAQWDSEIKPAEATRRRGGEPVYM</sequence>
<dbReference type="EMBL" id="SRLO01000006">
    <property type="protein sequence ID" value="TNN88200.1"/>
    <property type="molecule type" value="Genomic_DNA"/>
</dbReference>
<feature type="compositionally biased region" description="Basic and acidic residues" evidence="1">
    <location>
        <begin position="57"/>
        <end position="75"/>
    </location>
</feature>
<name>A0A4Z2JDE7_9TELE</name>
<gene>
    <name evidence="2" type="ORF">EYF80_001416</name>
</gene>
<evidence type="ECO:0000256" key="1">
    <source>
        <dbReference type="SAM" id="MobiDB-lite"/>
    </source>
</evidence>
<reference evidence="2 3" key="1">
    <citation type="submission" date="2019-03" db="EMBL/GenBank/DDBJ databases">
        <title>First draft genome of Liparis tanakae, snailfish: a comprehensive survey of snailfish specific genes.</title>
        <authorList>
            <person name="Kim W."/>
            <person name="Song I."/>
            <person name="Jeong J.-H."/>
            <person name="Kim D."/>
            <person name="Kim S."/>
            <person name="Ryu S."/>
            <person name="Song J.Y."/>
            <person name="Lee S.K."/>
        </authorList>
    </citation>
    <scope>NUCLEOTIDE SEQUENCE [LARGE SCALE GENOMIC DNA]</scope>
    <source>
        <tissue evidence="2">Muscle</tissue>
    </source>
</reference>
<dbReference type="AlphaFoldDB" id="A0A4Z2JDE7"/>
<evidence type="ECO:0000313" key="3">
    <source>
        <dbReference type="Proteomes" id="UP000314294"/>
    </source>
</evidence>
<accession>A0A4Z2JDE7</accession>
<feature type="region of interest" description="Disordered" evidence="1">
    <location>
        <begin position="40"/>
        <end position="75"/>
    </location>
</feature>
<comment type="caution">
    <text evidence="2">The sequence shown here is derived from an EMBL/GenBank/DDBJ whole genome shotgun (WGS) entry which is preliminary data.</text>
</comment>
<organism evidence="2 3">
    <name type="scientific">Liparis tanakae</name>
    <name type="common">Tanaka's snailfish</name>
    <dbReference type="NCBI Taxonomy" id="230148"/>
    <lineage>
        <taxon>Eukaryota</taxon>
        <taxon>Metazoa</taxon>
        <taxon>Chordata</taxon>
        <taxon>Craniata</taxon>
        <taxon>Vertebrata</taxon>
        <taxon>Euteleostomi</taxon>
        <taxon>Actinopterygii</taxon>
        <taxon>Neopterygii</taxon>
        <taxon>Teleostei</taxon>
        <taxon>Neoteleostei</taxon>
        <taxon>Acanthomorphata</taxon>
        <taxon>Eupercaria</taxon>
        <taxon>Perciformes</taxon>
        <taxon>Cottioidei</taxon>
        <taxon>Cottales</taxon>
        <taxon>Liparidae</taxon>
        <taxon>Liparis</taxon>
    </lineage>
</organism>
<dbReference type="Proteomes" id="UP000314294">
    <property type="component" value="Unassembled WGS sequence"/>
</dbReference>
<evidence type="ECO:0000313" key="2">
    <source>
        <dbReference type="EMBL" id="TNN88200.1"/>
    </source>
</evidence>